<evidence type="ECO:0000313" key="2">
    <source>
        <dbReference type="Proteomes" id="UP000010552"/>
    </source>
</evidence>
<keyword evidence="2" id="KW-1185">Reference proteome</keyword>
<dbReference type="EMBL" id="KB031038">
    <property type="protein sequence ID" value="ELK05791.1"/>
    <property type="molecule type" value="Genomic_DNA"/>
</dbReference>
<name>L5K4U2_PTEAL</name>
<dbReference type="InParanoid" id="L5K4U2"/>
<protein>
    <submittedName>
        <fullName evidence="1">Uncharacterized protein</fullName>
    </submittedName>
</protein>
<proteinExistence type="predicted"/>
<gene>
    <name evidence="1" type="ORF">PAL_GLEAN10003371</name>
</gene>
<sequence length="140" mass="15378">MPVPALTVQIAEMLMPCLGFGFIPKACDSISSPSFLSFWWLNILINELPDISGCLDSIEESQCFFSCLHKTTDADDFHVGKAPPPPSHTFLPPPAHSEAEAALTGLYLSPCRKQWHATIPRVLVSLLSTPSKCHPLRSYV</sequence>
<dbReference type="AlphaFoldDB" id="L5K4U2"/>
<evidence type="ECO:0000313" key="1">
    <source>
        <dbReference type="EMBL" id="ELK05791.1"/>
    </source>
</evidence>
<reference evidence="2" key="1">
    <citation type="journal article" date="2013" name="Science">
        <title>Comparative analysis of bat genomes provides insight into the evolution of flight and immunity.</title>
        <authorList>
            <person name="Zhang G."/>
            <person name="Cowled C."/>
            <person name="Shi Z."/>
            <person name="Huang Z."/>
            <person name="Bishop-Lilly K.A."/>
            <person name="Fang X."/>
            <person name="Wynne J.W."/>
            <person name="Xiong Z."/>
            <person name="Baker M.L."/>
            <person name="Zhao W."/>
            <person name="Tachedjian M."/>
            <person name="Zhu Y."/>
            <person name="Zhou P."/>
            <person name="Jiang X."/>
            <person name="Ng J."/>
            <person name="Yang L."/>
            <person name="Wu L."/>
            <person name="Xiao J."/>
            <person name="Feng Y."/>
            <person name="Chen Y."/>
            <person name="Sun X."/>
            <person name="Zhang Y."/>
            <person name="Marsh G.A."/>
            <person name="Crameri G."/>
            <person name="Broder C.C."/>
            <person name="Frey K.G."/>
            <person name="Wang L.F."/>
            <person name="Wang J."/>
        </authorList>
    </citation>
    <scope>NUCLEOTIDE SEQUENCE [LARGE SCALE GENOMIC DNA]</scope>
</reference>
<accession>L5K4U2</accession>
<organism evidence="1 2">
    <name type="scientific">Pteropus alecto</name>
    <name type="common">Black flying fox</name>
    <dbReference type="NCBI Taxonomy" id="9402"/>
    <lineage>
        <taxon>Eukaryota</taxon>
        <taxon>Metazoa</taxon>
        <taxon>Chordata</taxon>
        <taxon>Craniata</taxon>
        <taxon>Vertebrata</taxon>
        <taxon>Euteleostomi</taxon>
        <taxon>Mammalia</taxon>
        <taxon>Eutheria</taxon>
        <taxon>Laurasiatheria</taxon>
        <taxon>Chiroptera</taxon>
        <taxon>Yinpterochiroptera</taxon>
        <taxon>Pteropodoidea</taxon>
        <taxon>Pteropodidae</taxon>
        <taxon>Pteropodinae</taxon>
        <taxon>Pteropus</taxon>
    </lineage>
</organism>
<dbReference type="Proteomes" id="UP000010552">
    <property type="component" value="Unassembled WGS sequence"/>
</dbReference>